<evidence type="ECO:0000256" key="1">
    <source>
        <dbReference type="ARBA" id="ARBA00006336"/>
    </source>
</evidence>
<dbReference type="InterPro" id="IPR000868">
    <property type="entry name" value="Isochorismatase-like_dom"/>
</dbReference>
<comment type="pathway">
    <text evidence="5">Cofactor biosynthesis; nicotinate biosynthesis; nicotinate from nicotinamide: step 1/1.</text>
</comment>
<proteinExistence type="inferred from homology"/>
<name>A0A2A8D6G9_9MICC</name>
<feature type="domain" description="Isochorismatase-like" evidence="8">
    <location>
        <begin position="135"/>
        <end position="206"/>
    </location>
</feature>
<keyword evidence="4" id="KW-0378">Hydrolase</keyword>
<evidence type="ECO:0000256" key="7">
    <source>
        <dbReference type="ARBA" id="ARBA00043224"/>
    </source>
</evidence>
<dbReference type="GO" id="GO:0019363">
    <property type="term" value="P:pyridine nucleotide biosynthetic process"/>
    <property type="evidence" value="ECO:0007669"/>
    <property type="project" value="UniProtKB-KW"/>
</dbReference>
<evidence type="ECO:0000256" key="4">
    <source>
        <dbReference type="ARBA" id="ARBA00022801"/>
    </source>
</evidence>
<dbReference type="EC" id="3.5.1.19" evidence="6"/>
<organism evidence="9 10">
    <name type="scientific">Rothia dentocariosa</name>
    <dbReference type="NCBI Taxonomy" id="2047"/>
    <lineage>
        <taxon>Bacteria</taxon>
        <taxon>Bacillati</taxon>
        <taxon>Actinomycetota</taxon>
        <taxon>Actinomycetes</taxon>
        <taxon>Micrococcales</taxon>
        <taxon>Micrococcaceae</taxon>
        <taxon>Rothia</taxon>
    </lineage>
</organism>
<evidence type="ECO:0000256" key="6">
    <source>
        <dbReference type="ARBA" id="ARBA00039017"/>
    </source>
</evidence>
<feature type="domain" description="Isochorismatase-like" evidence="8">
    <location>
        <begin position="4"/>
        <end position="105"/>
    </location>
</feature>
<dbReference type="InterPro" id="IPR052347">
    <property type="entry name" value="Isochorismatase_Nicotinamidase"/>
</dbReference>
<keyword evidence="3" id="KW-0479">Metal-binding</keyword>
<dbReference type="PANTHER" id="PTHR11080:SF2">
    <property type="entry name" value="LD05707P"/>
    <property type="match status" value="1"/>
</dbReference>
<reference evidence="9" key="1">
    <citation type="submission" date="2017-10" db="EMBL/GenBank/DDBJ databases">
        <title>Kefir isolates.</title>
        <authorList>
            <person name="Kim Y."/>
            <person name="Blasche S."/>
        </authorList>
    </citation>
    <scope>NUCLEOTIDE SEQUENCE [LARGE SCALE GENOMIC DNA]</scope>
    <source>
        <strain evidence="9">OG2-2</strain>
    </source>
</reference>
<accession>A0A2A8D6G9</accession>
<dbReference type="InterPro" id="IPR036380">
    <property type="entry name" value="Isochorismatase-like_sf"/>
</dbReference>
<evidence type="ECO:0000313" key="9">
    <source>
        <dbReference type="EMBL" id="PEN16575.1"/>
    </source>
</evidence>
<keyword evidence="10" id="KW-1185">Reference proteome</keyword>
<protein>
    <recommendedName>
        <fullName evidence="6">nicotinamidase</fullName>
        <ecNumber evidence="6">3.5.1.19</ecNumber>
    </recommendedName>
    <alternativeName>
        <fullName evidence="7">Nicotinamide deamidase</fullName>
    </alternativeName>
</protein>
<dbReference type="Gene3D" id="3.40.50.850">
    <property type="entry name" value="Isochorismatase-like"/>
    <property type="match status" value="1"/>
</dbReference>
<dbReference type="GO" id="GO:0008936">
    <property type="term" value="F:nicotinamidase activity"/>
    <property type="evidence" value="ECO:0007669"/>
    <property type="project" value="UniProtKB-EC"/>
</dbReference>
<dbReference type="AlphaFoldDB" id="A0A2A8D6G9"/>
<keyword evidence="2" id="KW-0662">Pyridine nucleotide biosynthesis</keyword>
<gene>
    <name evidence="9" type="ORF">CRM92_00590</name>
</gene>
<dbReference type="Proteomes" id="UP000219947">
    <property type="component" value="Unassembled WGS sequence"/>
</dbReference>
<evidence type="ECO:0000256" key="3">
    <source>
        <dbReference type="ARBA" id="ARBA00022723"/>
    </source>
</evidence>
<dbReference type="SUPFAM" id="SSF52499">
    <property type="entry name" value="Isochorismatase-like hydrolases"/>
    <property type="match status" value="1"/>
</dbReference>
<evidence type="ECO:0000256" key="2">
    <source>
        <dbReference type="ARBA" id="ARBA00022642"/>
    </source>
</evidence>
<sequence>MAKALIIVDVQNDFCPGGALATQQGANVASLISEYVEEHHHQYDAIVATQDWHIDPGDHFSENPDYVNSWPVHCVANTEGAEIHPNLDTDYIEAYFRKGKYEAAYSGFEGLQAAEDSVMTGEHDPEASLEDEAPNTPLADWLDEHDVKDVDIVGIATDFCILATAKDAVDAGYETRVLIDLTAPVHEDKLDDVIADMEDDGITVTEAL</sequence>
<evidence type="ECO:0000256" key="5">
    <source>
        <dbReference type="ARBA" id="ARBA00037900"/>
    </source>
</evidence>
<dbReference type="EMBL" id="PDEV01000001">
    <property type="protein sequence ID" value="PEN16575.1"/>
    <property type="molecule type" value="Genomic_DNA"/>
</dbReference>
<comment type="caution">
    <text evidence="9">The sequence shown here is derived from an EMBL/GenBank/DDBJ whole genome shotgun (WGS) entry which is preliminary data.</text>
</comment>
<dbReference type="RefSeq" id="WP_070449555.1">
    <property type="nucleotide sequence ID" value="NZ_CAURLQ010000009.1"/>
</dbReference>
<evidence type="ECO:0000259" key="8">
    <source>
        <dbReference type="Pfam" id="PF00857"/>
    </source>
</evidence>
<dbReference type="Pfam" id="PF00857">
    <property type="entry name" value="Isochorismatase"/>
    <property type="match status" value="2"/>
</dbReference>
<dbReference type="PANTHER" id="PTHR11080">
    <property type="entry name" value="PYRAZINAMIDASE/NICOTINAMIDASE"/>
    <property type="match status" value="1"/>
</dbReference>
<evidence type="ECO:0000313" key="10">
    <source>
        <dbReference type="Proteomes" id="UP000219947"/>
    </source>
</evidence>
<comment type="similarity">
    <text evidence="1">Belongs to the isochorismatase family.</text>
</comment>
<dbReference type="GO" id="GO:0046872">
    <property type="term" value="F:metal ion binding"/>
    <property type="evidence" value="ECO:0007669"/>
    <property type="project" value="UniProtKB-KW"/>
</dbReference>